<dbReference type="InterPro" id="IPR013656">
    <property type="entry name" value="PAS_4"/>
</dbReference>
<dbReference type="OrthoDB" id="5497412at2"/>
<name>A0A2R4WN14_9HYPH</name>
<dbReference type="SMART" id="SM00421">
    <property type="entry name" value="HTH_LUXR"/>
    <property type="match status" value="1"/>
</dbReference>
<organism evidence="4 5">
    <name type="scientific">Methylobacterium currus</name>
    <dbReference type="NCBI Taxonomy" id="2051553"/>
    <lineage>
        <taxon>Bacteria</taxon>
        <taxon>Pseudomonadati</taxon>
        <taxon>Pseudomonadota</taxon>
        <taxon>Alphaproteobacteria</taxon>
        <taxon>Hyphomicrobiales</taxon>
        <taxon>Methylobacteriaceae</taxon>
        <taxon>Methylobacterium</taxon>
    </lineage>
</organism>
<dbReference type="SMART" id="SM00091">
    <property type="entry name" value="PAS"/>
    <property type="match status" value="1"/>
</dbReference>
<keyword evidence="5" id="KW-1185">Reference proteome</keyword>
<evidence type="ECO:0000313" key="4">
    <source>
        <dbReference type="EMBL" id="AWB22933.1"/>
    </source>
</evidence>
<accession>A0A2R4WN14</accession>
<dbReference type="InterPro" id="IPR000014">
    <property type="entry name" value="PAS"/>
</dbReference>
<dbReference type="InterPro" id="IPR035965">
    <property type="entry name" value="PAS-like_dom_sf"/>
</dbReference>
<feature type="region of interest" description="Disordered" evidence="1">
    <location>
        <begin position="211"/>
        <end position="231"/>
    </location>
</feature>
<feature type="compositionally biased region" description="Low complexity" evidence="1">
    <location>
        <begin position="211"/>
        <end position="220"/>
    </location>
</feature>
<dbReference type="KEGG" id="mee:DA075_20160"/>
<protein>
    <submittedName>
        <fullName evidence="4">LuxR family transcriptional regulator</fullName>
    </submittedName>
</protein>
<dbReference type="RefSeq" id="WP_099954732.1">
    <property type="nucleotide sequence ID" value="NZ_CP028843.1"/>
</dbReference>
<feature type="domain" description="HTH luxR-type" evidence="3">
    <location>
        <begin position="134"/>
        <end position="191"/>
    </location>
</feature>
<dbReference type="Proteomes" id="UP000244755">
    <property type="component" value="Chromosome 1"/>
</dbReference>
<dbReference type="EMBL" id="CP028843">
    <property type="protein sequence ID" value="AWB22933.1"/>
    <property type="molecule type" value="Genomic_DNA"/>
</dbReference>
<dbReference type="InterPro" id="IPR000792">
    <property type="entry name" value="Tscrpt_reg_LuxR_C"/>
</dbReference>
<dbReference type="InterPro" id="IPR016032">
    <property type="entry name" value="Sig_transdc_resp-reg_C-effctor"/>
</dbReference>
<dbReference type="PRINTS" id="PR00038">
    <property type="entry name" value="HTHLUXR"/>
</dbReference>
<reference evidence="4 5" key="1">
    <citation type="submission" date="2018-04" db="EMBL/GenBank/DDBJ databases">
        <title>Methylobacterium sp. PR1016A genome.</title>
        <authorList>
            <person name="Park W."/>
        </authorList>
    </citation>
    <scope>NUCLEOTIDE SEQUENCE [LARGE SCALE GENOMIC DNA]</scope>
    <source>
        <strain evidence="4 5">PR1016A</strain>
    </source>
</reference>
<dbReference type="Pfam" id="PF00196">
    <property type="entry name" value="GerE"/>
    <property type="match status" value="1"/>
</dbReference>
<proteinExistence type="predicted"/>
<dbReference type="InterPro" id="IPR036388">
    <property type="entry name" value="WH-like_DNA-bd_sf"/>
</dbReference>
<feature type="domain" description="PAS" evidence="2">
    <location>
        <begin position="6"/>
        <end position="72"/>
    </location>
</feature>
<evidence type="ECO:0000313" key="5">
    <source>
        <dbReference type="Proteomes" id="UP000244755"/>
    </source>
</evidence>
<dbReference type="SUPFAM" id="SSF46894">
    <property type="entry name" value="C-terminal effector domain of the bipartite response regulators"/>
    <property type="match status" value="1"/>
</dbReference>
<sequence>MTAWQPAAAAALDALALAVLVVDRQGHILHANREAADLLDRPDGALSGQHAAGGCLGARHAEGRSRLHALIQAACDGRPGEAGGFLQLESGGPDEPGVSVCVSPLVDAEAPGRAVVVARLLRAQGRIEVQLRTLFGLTRAEAQVGAALARGGCLAEIAAELGISVTTARTHVARIFLKTGTRQQSQLVALVAAVHLPVACGAGEAAHIPAHAAKSPAHAPRTPAQVLRSSR</sequence>
<dbReference type="Pfam" id="PF08448">
    <property type="entry name" value="PAS_4"/>
    <property type="match status" value="1"/>
</dbReference>
<gene>
    <name evidence="4" type="ORF">DA075_20160</name>
</gene>
<evidence type="ECO:0000259" key="3">
    <source>
        <dbReference type="SMART" id="SM00421"/>
    </source>
</evidence>
<dbReference type="AlphaFoldDB" id="A0A2R4WN14"/>
<dbReference type="GO" id="GO:0003677">
    <property type="term" value="F:DNA binding"/>
    <property type="evidence" value="ECO:0007669"/>
    <property type="project" value="InterPro"/>
</dbReference>
<dbReference type="SUPFAM" id="SSF55785">
    <property type="entry name" value="PYP-like sensor domain (PAS domain)"/>
    <property type="match status" value="1"/>
</dbReference>
<dbReference type="Gene3D" id="3.30.450.20">
    <property type="entry name" value="PAS domain"/>
    <property type="match status" value="1"/>
</dbReference>
<evidence type="ECO:0000259" key="2">
    <source>
        <dbReference type="SMART" id="SM00091"/>
    </source>
</evidence>
<dbReference type="GO" id="GO:0006355">
    <property type="term" value="P:regulation of DNA-templated transcription"/>
    <property type="evidence" value="ECO:0007669"/>
    <property type="project" value="InterPro"/>
</dbReference>
<evidence type="ECO:0000256" key="1">
    <source>
        <dbReference type="SAM" id="MobiDB-lite"/>
    </source>
</evidence>
<dbReference type="Gene3D" id="1.10.10.10">
    <property type="entry name" value="Winged helix-like DNA-binding domain superfamily/Winged helix DNA-binding domain"/>
    <property type="match status" value="1"/>
</dbReference>